<comment type="caution">
    <text evidence="2">The sequence shown here is derived from an EMBL/GenBank/DDBJ whole genome shotgun (WGS) entry which is preliminary data.</text>
</comment>
<reference evidence="2" key="1">
    <citation type="journal article" date="2019" name="G3 (Bethesda)">
        <title>Genome Assemblies of Two Rare Opportunistic Yeast Pathogens: Diutina rugosa (syn. Candida rugosa) and Trichomonascus ciferrii (syn. Candida ciferrii).</title>
        <authorList>
            <person name="Mixao V."/>
            <person name="Saus E."/>
            <person name="Hansen A.P."/>
            <person name="Lass-Florl C."/>
            <person name="Gabaldon T."/>
        </authorList>
    </citation>
    <scope>NUCLEOTIDE SEQUENCE</scope>
    <source>
        <strain evidence="2">CBS 4856</strain>
    </source>
</reference>
<keyword evidence="3" id="KW-1185">Reference proteome</keyword>
<dbReference type="Proteomes" id="UP000761534">
    <property type="component" value="Unassembled WGS sequence"/>
</dbReference>
<gene>
    <name evidence="2" type="ORF">TRICI_003058</name>
</gene>
<evidence type="ECO:0000313" key="2">
    <source>
        <dbReference type="EMBL" id="KAA8914017.1"/>
    </source>
</evidence>
<proteinExistence type="predicted"/>
<protein>
    <recommendedName>
        <fullName evidence="4">C2H2-type domain-containing protein</fullName>
    </recommendedName>
</protein>
<evidence type="ECO:0000313" key="3">
    <source>
        <dbReference type="Proteomes" id="UP000761534"/>
    </source>
</evidence>
<sequence length="551" mass="62192">MEGEAQRTENTFDDDRSYSDEDYFYGLPPGTHKNTKLAVDRFMSYLVNGYGHTDTSIAPDKESILGYLGHLSEIRVPDRKGSHRISSGHALSMAWMVAKYCVARYEEQGFQFGKAEFGLLREKVKRLEGENKLDPNNWTPINGVGVIAVHHIVSCHTFQSMLHGCWNWDLVVYERVVMVLYLATGARSGDIALSHGYTEQYYLRWSDVELKLTGEPHLKGDKSSQRGLILNEPARASQPLDILRRIGRAANVKGELTITGLRNEASKTFGSLKKMYHDGNVTDWAAGQDGLQYDHESFNSDDTALYTESMRGDAFKPRVETAKKSEGPTDGQKGSSKIRRERYKERSEAFQQFTSSAAPAPFPSVTEDQQLRKHLEESTSQQSIDKLFEKLRGMQVSEWTQDTMREFDSIVPMSDPYKFSKLMTTINVYSKTELTRAYASNDRKTIAEAIETHCITGNSREPPSILVFTCNGCEFQSADEKAYLKHLEIHKTQQELNHVLNGWGRYRRTDAGDQHDVGGSMFMHLKTDRDYTDEGGNKELGCGGALAMECA</sequence>
<accession>A0A642VB32</accession>
<dbReference type="OrthoDB" id="3942336at2759"/>
<feature type="region of interest" description="Disordered" evidence="1">
    <location>
        <begin position="317"/>
        <end position="379"/>
    </location>
</feature>
<feature type="compositionally biased region" description="Basic and acidic residues" evidence="1">
    <location>
        <begin position="317"/>
        <end position="327"/>
    </location>
</feature>
<name>A0A642VB32_9ASCO</name>
<organism evidence="2 3">
    <name type="scientific">Trichomonascus ciferrii</name>
    <dbReference type="NCBI Taxonomy" id="44093"/>
    <lineage>
        <taxon>Eukaryota</taxon>
        <taxon>Fungi</taxon>
        <taxon>Dikarya</taxon>
        <taxon>Ascomycota</taxon>
        <taxon>Saccharomycotina</taxon>
        <taxon>Dipodascomycetes</taxon>
        <taxon>Dipodascales</taxon>
        <taxon>Trichomonascaceae</taxon>
        <taxon>Trichomonascus</taxon>
        <taxon>Trichomonascus ciferrii complex</taxon>
    </lineage>
</organism>
<dbReference type="AlphaFoldDB" id="A0A642VB32"/>
<evidence type="ECO:0000256" key="1">
    <source>
        <dbReference type="SAM" id="MobiDB-lite"/>
    </source>
</evidence>
<dbReference type="EMBL" id="SWFS01000211">
    <property type="protein sequence ID" value="KAA8914017.1"/>
    <property type="molecule type" value="Genomic_DNA"/>
</dbReference>
<evidence type="ECO:0008006" key="4">
    <source>
        <dbReference type="Google" id="ProtNLM"/>
    </source>
</evidence>
<dbReference type="VEuPathDB" id="FungiDB:TRICI_003058"/>